<name>A0AAV4FL98_9GAST</name>
<sequence length="117" mass="12337">MKVQQCYFGSEHGKDKADGAASDLSQAMSQDVAGRSSSSNSNSDSDCNPDETVDTLDESTIANSVPDTVIPASMDTQQVPIIIVELPSSFNTDSVPDQVSDTAAHDAVLEQDATRQT</sequence>
<feature type="compositionally biased region" description="Polar residues" evidence="1">
    <location>
        <begin position="90"/>
        <end position="101"/>
    </location>
</feature>
<dbReference type="Proteomes" id="UP000762676">
    <property type="component" value="Unassembled WGS sequence"/>
</dbReference>
<dbReference type="AlphaFoldDB" id="A0AAV4FL98"/>
<accession>A0AAV4FL98</accession>
<organism evidence="2 3">
    <name type="scientific">Elysia marginata</name>
    <dbReference type="NCBI Taxonomy" id="1093978"/>
    <lineage>
        <taxon>Eukaryota</taxon>
        <taxon>Metazoa</taxon>
        <taxon>Spiralia</taxon>
        <taxon>Lophotrochozoa</taxon>
        <taxon>Mollusca</taxon>
        <taxon>Gastropoda</taxon>
        <taxon>Heterobranchia</taxon>
        <taxon>Euthyneura</taxon>
        <taxon>Panpulmonata</taxon>
        <taxon>Sacoglossa</taxon>
        <taxon>Placobranchoidea</taxon>
        <taxon>Plakobranchidae</taxon>
        <taxon>Elysia</taxon>
    </lineage>
</organism>
<protein>
    <submittedName>
        <fullName evidence="2">Uncharacterized protein</fullName>
    </submittedName>
</protein>
<evidence type="ECO:0000313" key="2">
    <source>
        <dbReference type="EMBL" id="GFR73721.1"/>
    </source>
</evidence>
<feature type="region of interest" description="Disordered" evidence="1">
    <location>
        <begin position="90"/>
        <end position="117"/>
    </location>
</feature>
<comment type="caution">
    <text evidence="2">The sequence shown here is derived from an EMBL/GenBank/DDBJ whole genome shotgun (WGS) entry which is preliminary data.</text>
</comment>
<evidence type="ECO:0000256" key="1">
    <source>
        <dbReference type="SAM" id="MobiDB-lite"/>
    </source>
</evidence>
<dbReference type="EMBL" id="BMAT01000811">
    <property type="protein sequence ID" value="GFR73721.1"/>
    <property type="molecule type" value="Genomic_DNA"/>
</dbReference>
<feature type="compositionally biased region" description="Acidic residues" evidence="1">
    <location>
        <begin position="47"/>
        <end position="57"/>
    </location>
</feature>
<feature type="region of interest" description="Disordered" evidence="1">
    <location>
        <begin position="1"/>
        <end position="72"/>
    </location>
</feature>
<gene>
    <name evidence="2" type="ORF">ElyMa_000412000</name>
</gene>
<keyword evidence="3" id="KW-1185">Reference proteome</keyword>
<proteinExistence type="predicted"/>
<evidence type="ECO:0000313" key="3">
    <source>
        <dbReference type="Proteomes" id="UP000762676"/>
    </source>
</evidence>
<reference evidence="2 3" key="1">
    <citation type="journal article" date="2021" name="Elife">
        <title>Chloroplast acquisition without the gene transfer in kleptoplastic sea slugs, Plakobranchus ocellatus.</title>
        <authorList>
            <person name="Maeda T."/>
            <person name="Takahashi S."/>
            <person name="Yoshida T."/>
            <person name="Shimamura S."/>
            <person name="Takaki Y."/>
            <person name="Nagai Y."/>
            <person name="Toyoda A."/>
            <person name="Suzuki Y."/>
            <person name="Arimoto A."/>
            <person name="Ishii H."/>
            <person name="Satoh N."/>
            <person name="Nishiyama T."/>
            <person name="Hasebe M."/>
            <person name="Maruyama T."/>
            <person name="Minagawa J."/>
            <person name="Obokata J."/>
            <person name="Shigenobu S."/>
        </authorList>
    </citation>
    <scope>NUCLEOTIDE SEQUENCE [LARGE SCALE GENOMIC DNA]</scope>
</reference>
<feature type="compositionally biased region" description="Low complexity" evidence="1">
    <location>
        <begin position="36"/>
        <end position="46"/>
    </location>
</feature>